<dbReference type="Proteomes" id="UP000007800">
    <property type="component" value="Unassembled WGS sequence"/>
</dbReference>
<dbReference type="RefSeq" id="XP_002783744.1">
    <property type="nucleotide sequence ID" value="XM_002783698.1"/>
</dbReference>
<accession>C5KJ03</accession>
<dbReference type="AlphaFoldDB" id="C5KJ03"/>
<protein>
    <submittedName>
        <fullName evidence="1">Uncharacterized protein</fullName>
    </submittedName>
</protein>
<evidence type="ECO:0000313" key="1">
    <source>
        <dbReference type="EMBL" id="EER15540.1"/>
    </source>
</evidence>
<proteinExistence type="predicted"/>
<name>C5KJ03_PERM5</name>
<feature type="non-terminal residue" evidence="1">
    <location>
        <position position="79"/>
    </location>
</feature>
<organism evidence="2">
    <name type="scientific">Perkinsus marinus (strain ATCC 50983 / TXsc)</name>
    <dbReference type="NCBI Taxonomy" id="423536"/>
    <lineage>
        <taxon>Eukaryota</taxon>
        <taxon>Sar</taxon>
        <taxon>Alveolata</taxon>
        <taxon>Perkinsozoa</taxon>
        <taxon>Perkinsea</taxon>
        <taxon>Perkinsida</taxon>
        <taxon>Perkinsidae</taxon>
        <taxon>Perkinsus</taxon>
    </lineage>
</organism>
<dbReference type="GeneID" id="9046319"/>
<gene>
    <name evidence="1" type="ORF">Pmar_PMAR014236</name>
</gene>
<dbReference type="EMBL" id="GG673442">
    <property type="protein sequence ID" value="EER15540.1"/>
    <property type="molecule type" value="Genomic_DNA"/>
</dbReference>
<sequence length="79" mass="8792">VFNTARLEAFQVLVHQGVVTCDAFDSTFECIIKHLDAVPWEELFCSIPGAAEPVTKRVSLKRLLRRYHSGDTGTIDQSG</sequence>
<evidence type="ECO:0000313" key="2">
    <source>
        <dbReference type="Proteomes" id="UP000007800"/>
    </source>
</evidence>
<reference evidence="1 2" key="1">
    <citation type="submission" date="2008-07" db="EMBL/GenBank/DDBJ databases">
        <authorList>
            <person name="El-Sayed N."/>
            <person name="Caler E."/>
            <person name="Inman J."/>
            <person name="Amedeo P."/>
            <person name="Hass B."/>
            <person name="Wortman J."/>
        </authorList>
    </citation>
    <scope>NUCLEOTIDE SEQUENCE [LARGE SCALE GENOMIC DNA]</scope>
    <source>
        <strain evidence="2">ATCC 50983 / TXsc</strain>
    </source>
</reference>
<dbReference type="InParanoid" id="C5KJ03"/>
<feature type="non-terminal residue" evidence="1">
    <location>
        <position position="1"/>
    </location>
</feature>
<keyword evidence="2" id="KW-1185">Reference proteome</keyword>